<dbReference type="Pfam" id="PF02656">
    <property type="entry name" value="DUF202"/>
    <property type="match status" value="1"/>
</dbReference>
<keyword evidence="3 5" id="KW-1133">Transmembrane helix</keyword>
<organism evidence="7 8">
    <name type="scientific">Nocardioides seonyuensis</name>
    <dbReference type="NCBI Taxonomy" id="2518371"/>
    <lineage>
        <taxon>Bacteria</taxon>
        <taxon>Bacillati</taxon>
        <taxon>Actinomycetota</taxon>
        <taxon>Actinomycetes</taxon>
        <taxon>Propionibacteriales</taxon>
        <taxon>Nocardioidaceae</taxon>
        <taxon>Nocardioides</taxon>
    </lineage>
</organism>
<dbReference type="InterPro" id="IPR003807">
    <property type="entry name" value="DUF202"/>
</dbReference>
<feature type="domain" description="DUF202" evidence="6">
    <location>
        <begin position="29"/>
        <end position="94"/>
    </location>
</feature>
<proteinExistence type="predicted"/>
<evidence type="ECO:0000313" key="7">
    <source>
        <dbReference type="EMBL" id="QBX56252.1"/>
    </source>
</evidence>
<dbReference type="AlphaFoldDB" id="A0A4V1BMG1"/>
<evidence type="ECO:0000256" key="2">
    <source>
        <dbReference type="ARBA" id="ARBA00022692"/>
    </source>
</evidence>
<dbReference type="RefSeq" id="WP_135268243.1">
    <property type="nucleotide sequence ID" value="NZ_CP038436.1"/>
</dbReference>
<evidence type="ECO:0000259" key="6">
    <source>
        <dbReference type="Pfam" id="PF02656"/>
    </source>
</evidence>
<feature type="transmembrane region" description="Helical" evidence="5">
    <location>
        <begin position="38"/>
        <end position="58"/>
    </location>
</feature>
<evidence type="ECO:0000256" key="3">
    <source>
        <dbReference type="ARBA" id="ARBA00022989"/>
    </source>
</evidence>
<dbReference type="Proteomes" id="UP000294853">
    <property type="component" value="Chromosome"/>
</dbReference>
<evidence type="ECO:0000313" key="8">
    <source>
        <dbReference type="Proteomes" id="UP000294853"/>
    </source>
</evidence>
<evidence type="ECO:0000256" key="1">
    <source>
        <dbReference type="ARBA" id="ARBA00004127"/>
    </source>
</evidence>
<comment type="subcellular location">
    <subcellularLocation>
        <location evidence="1">Endomembrane system</location>
        <topology evidence="1">Multi-pass membrane protein</topology>
    </subcellularLocation>
</comment>
<gene>
    <name evidence="7" type="ORF">EXE58_12745</name>
</gene>
<keyword evidence="2 5" id="KW-0812">Transmembrane</keyword>
<protein>
    <submittedName>
        <fullName evidence="7">DUF202 domain-containing protein</fullName>
    </submittedName>
</protein>
<dbReference type="KEGG" id="nsn:EXE58_12745"/>
<dbReference type="EMBL" id="CP038436">
    <property type="protein sequence ID" value="QBX56252.1"/>
    <property type="molecule type" value="Genomic_DNA"/>
</dbReference>
<sequence>MDDTPTHEPATGRRWPGFVYGDGVEPDYRFTFANERTYLAWIRTALALLAAGVALDVVELDLPGAAQEATALALVALGAVGSVLAWVRWALAERAMRRRAPLPSFAASAVLALALVAVAVVAAVAVLRAS</sequence>
<dbReference type="OrthoDB" id="582337at2"/>
<evidence type="ECO:0000256" key="4">
    <source>
        <dbReference type="ARBA" id="ARBA00023136"/>
    </source>
</evidence>
<accession>A0A4V1BMG1</accession>
<dbReference type="GO" id="GO:0012505">
    <property type="term" value="C:endomembrane system"/>
    <property type="evidence" value="ECO:0007669"/>
    <property type="project" value="UniProtKB-SubCell"/>
</dbReference>
<keyword evidence="8" id="KW-1185">Reference proteome</keyword>
<name>A0A4V1BMG1_9ACTN</name>
<reference evidence="7 8" key="1">
    <citation type="submission" date="2019-03" db="EMBL/GenBank/DDBJ databases">
        <title>Three New Species of Nocardioides, Nocardioides euryhalodurans sp. nov., Nocardioides seonyuensis sp. nov. and Nocardioides eburneoflavus sp. nov. Iolated from Soil.</title>
        <authorList>
            <person name="Roh S.G."/>
            <person name="Lee C."/>
            <person name="Kim M.-K."/>
            <person name="Kim S.B."/>
        </authorList>
    </citation>
    <scope>NUCLEOTIDE SEQUENCE [LARGE SCALE GENOMIC DNA]</scope>
    <source>
        <strain evidence="7 8">MMS17-SY207-3</strain>
    </source>
</reference>
<evidence type="ECO:0000256" key="5">
    <source>
        <dbReference type="SAM" id="Phobius"/>
    </source>
</evidence>
<feature type="transmembrane region" description="Helical" evidence="5">
    <location>
        <begin position="70"/>
        <end position="91"/>
    </location>
</feature>
<feature type="transmembrane region" description="Helical" evidence="5">
    <location>
        <begin position="103"/>
        <end position="127"/>
    </location>
</feature>
<keyword evidence="4 5" id="KW-0472">Membrane</keyword>